<comment type="subcellular location">
    <subcellularLocation>
        <location evidence="5">Cytoplasm</location>
    </subcellularLocation>
</comment>
<dbReference type="NCBIfam" id="TIGR00152">
    <property type="entry name" value="dephospho-CoA kinase"/>
    <property type="match status" value="1"/>
</dbReference>
<comment type="function">
    <text evidence="5">Catalyzes the phosphorylation of the 3'-hydroxyl group of dephosphocoenzyme A to form coenzyme A.</text>
</comment>
<dbReference type="Gene3D" id="3.40.50.300">
    <property type="entry name" value="P-loop containing nucleotide triphosphate hydrolases"/>
    <property type="match status" value="1"/>
</dbReference>
<dbReference type="PROSITE" id="PS51219">
    <property type="entry name" value="DPCK"/>
    <property type="match status" value="1"/>
</dbReference>
<evidence type="ECO:0000256" key="2">
    <source>
        <dbReference type="ARBA" id="ARBA00022741"/>
    </source>
</evidence>
<dbReference type="Proteomes" id="UP000784286">
    <property type="component" value="Unassembled WGS sequence"/>
</dbReference>
<evidence type="ECO:0000313" key="8">
    <source>
        <dbReference type="Proteomes" id="UP000784286"/>
    </source>
</evidence>
<keyword evidence="3 5" id="KW-0067">ATP-binding</keyword>
<dbReference type="EC" id="2.7.1.24" evidence="5 6"/>
<keyword evidence="5 7" id="KW-0418">Kinase</keyword>
<evidence type="ECO:0000256" key="5">
    <source>
        <dbReference type="HAMAP-Rule" id="MF_00376"/>
    </source>
</evidence>
<sequence length="201" mass="22158">MIKLGITGGIGSGKSYVSSLLEKRGVPLYDTDSRAKMLTVDSPEIRDGLTALLGAGVYAPDGSLNKPLLASYLFAGEENARRVNSIIHPCVFDDFLLWAERMRSEGCRLVGMESAILFESGFNKGVDKTVMVYAPEALRIRRVMQRDGMSERQVLSRMKAQMGDEEKRKKSDFVILNDGISSLEPQIDNLLIALIGRKDIG</sequence>
<evidence type="ECO:0000256" key="1">
    <source>
        <dbReference type="ARBA" id="ARBA00009018"/>
    </source>
</evidence>
<comment type="pathway">
    <text evidence="5">Cofactor biosynthesis; coenzyme A biosynthesis; CoA from (R)-pantothenate: step 5/5.</text>
</comment>
<dbReference type="GO" id="GO:0005737">
    <property type="term" value="C:cytoplasm"/>
    <property type="evidence" value="ECO:0007669"/>
    <property type="project" value="UniProtKB-SubCell"/>
</dbReference>
<protein>
    <recommendedName>
        <fullName evidence="5 6">Dephospho-CoA kinase</fullName>
        <ecNumber evidence="5 6">2.7.1.24</ecNumber>
    </recommendedName>
    <alternativeName>
        <fullName evidence="5">Dephosphocoenzyme A kinase</fullName>
    </alternativeName>
</protein>
<dbReference type="EMBL" id="JAHLFJ010000047">
    <property type="protein sequence ID" value="MBU3855930.1"/>
    <property type="molecule type" value="Genomic_DNA"/>
</dbReference>
<gene>
    <name evidence="5 7" type="primary">coaE</name>
    <name evidence="7" type="ORF">H9928_05125</name>
</gene>
<evidence type="ECO:0000256" key="4">
    <source>
        <dbReference type="ARBA" id="ARBA00022993"/>
    </source>
</evidence>
<dbReference type="AlphaFoldDB" id="A0A948X224"/>
<dbReference type="PANTHER" id="PTHR10695">
    <property type="entry name" value="DEPHOSPHO-COA KINASE-RELATED"/>
    <property type="match status" value="1"/>
</dbReference>
<comment type="catalytic activity">
    <reaction evidence="5">
        <text>3'-dephospho-CoA + ATP = ADP + CoA + H(+)</text>
        <dbReference type="Rhea" id="RHEA:18245"/>
        <dbReference type="ChEBI" id="CHEBI:15378"/>
        <dbReference type="ChEBI" id="CHEBI:30616"/>
        <dbReference type="ChEBI" id="CHEBI:57287"/>
        <dbReference type="ChEBI" id="CHEBI:57328"/>
        <dbReference type="ChEBI" id="CHEBI:456216"/>
        <dbReference type="EC" id="2.7.1.24"/>
    </reaction>
</comment>
<reference evidence="7" key="1">
    <citation type="journal article" date="2021" name="PeerJ">
        <title>Extensive microbial diversity within the chicken gut microbiome revealed by metagenomics and culture.</title>
        <authorList>
            <person name="Gilroy R."/>
            <person name="Ravi A."/>
            <person name="Getino M."/>
            <person name="Pursley I."/>
            <person name="Horton D.L."/>
            <person name="Alikhan N.F."/>
            <person name="Baker D."/>
            <person name="Gharbi K."/>
            <person name="Hall N."/>
            <person name="Watson M."/>
            <person name="Adriaenssens E.M."/>
            <person name="Foster-Nyarko E."/>
            <person name="Jarju S."/>
            <person name="Secka A."/>
            <person name="Antonio M."/>
            <person name="Oren A."/>
            <person name="Chaudhuri R.R."/>
            <person name="La Ragione R."/>
            <person name="Hildebrand F."/>
            <person name="Pallen M.J."/>
        </authorList>
    </citation>
    <scope>NUCLEOTIDE SEQUENCE</scope>
    <source>
        <strain evidence="7">8470</strain>
    </source>
</reference>
<dbReference type="CDD" id="cd02022">
    <property type="entry name" value="DPCK"/>
    <property type="match status" value="1"/>
</dbReference>
<feature type="binding site" evidence="5">
    <location>
        <begin position="11"/>
        <end position="16"/>
    </location>
    <ligand>
        <name>ATP</name>
        <dbReference type="ChEBI" id="CHEBI:30616"/>
    </ligand>
</feature>
<comment type="caution">
    <text evidence="7">The sequence shown here is derived from an EMBL/GenBank/DDBJ whole genome shotgun (WGS) entry which is preliminary data.</text>
</comment>
<evidence type="ECO:0000256" key="3">
    <source>
        <dbReference type="ARBA" id="ARBA00022840"/>
    </source>
</evidence>
<keyword evidence="2 5" id="KW-0547">Nucleotide-binding</keyword>
<dbReference type="GO" id="GO:0005524">
    <property type="term" value="F:ATP binding"/>
    <property type="evidence" value="ECO:0007669"/>
    <property type="project" value="UniProtKB-UniRule"/>
</dbReference>
<comment type="similarity">
    <text evidence="1 5">Belongs to the CoaE family.</text>
</comment>
<keyword evidence="5" id="KW-0963">Cytoplasm</keyword>
<dbReference type="HAMAP" id="MF_00376">
    <property type="entry name" value="Dephospho_CoA_kinase"/>
    <property type="match status" value="1"/>
</dbReference>
<reference evidence="7" key="2">
    <citation type="submission" date="2021-04" db="EMBL/GenBank/DDBJ databases">
        <authorList>
            <person name="Gilroy R."/>
        </authorList>
    </citation>
    <scope>NUCLEOTIDE SEQUENCE</scope>
    <source>
        <strain evidence="7">8470</strain>
    </source>
</reference>
<keyword evidence="5 7" id="KW-0808">Transferase</keyword>
<evidence type="ECO:0000313" key="7">
    <source>
        <dbReference type="EMBL" id="MBU3855930.1"/>
    </source>
</evidence>
<name>A0A948X224_9BACT</name>
<dbReference type="GO" id="GO:0015937">
    <property type="term" value="P:coenzyme A biosynthetic process"/>
    <property type="evidence" value="ECO:0007669"/>
    <property type="project" value="UniProtKB-UniRule"/>
</dbReference>
<keyword evidence="4 5" id="KW-0173">Coenzyme A biosynthesis</keyword>
<organism evidence="7 8">
    <name type="scientific">Candidatus Phocaeicola excrementipullorum</name>
    <dbReference type="NCBI Taxonomy" id="2838731"/>
    <lineage>
        <taxon>Bacteria</taxon>
        <taxon>Pseudomonadati</taxon>
        <taxon>Bacteroidota</taxon>
        <taxon>Bacteroidia</taxon>
        <taxon>Bacteroidales</taxon>
        <taxon>Bacteroidaceae</taxon>
        <taxon>Phocaeicola</taxon>
    </lineage>
</organism>
<evidence type="ECO:0000256" key="6">
    <source>
        <dbReference type="NCBIfam" id="TIGR00152"/>
    </source>
</evidence>
<dbReference type="GO" id="GO:0004140">
    <property type="term" value="F:dephospho-CoA kinase activity"/>
    <property type="evidence" value="ECO:0007669"/>
    <property type="project" value="UniProtKB-UniRule"/>
</dbReference>
<accession>A0A948X224</accession>
<dbReference type="PANTHER" id="PTHR10695:SF46">
    <property type="entry name" value="BIFUNCTIONAL COENZYME A SYNTHASE-RELATED"/>
    <property type="match status" value="1"/>
</dbReference>
<dbReference type="Pfam" id="PF01121">
    <property type="entry name" value="CoaE"/>
    <property type="match status" value="1"/>
</dbReference>
<dbReference type="InterPro" id="IPR001977">
    <property type="entry name" value="Depp_CoAkinase"/>
</dbReference>
<proteinExistence type="inferred from homology"/>
<dbReference type="InterPro" id="IPR027417">
    <property type="entry name" value="P-loop_NTPase"/>
</dbReference>
<dbReference type="SUPFAM" id="SSF52540">
    <property type="entry name" value="P-loop containing nucleoside triphosphate hydrolases"/>
    <property type="match status" value="1"/>
</dbReference>